<evidence type="ECO:0000313" key="1">
    <source>
        <dbReference type="EMBL" id="MBD2180163.1"/>
    </source>
</evidence>
<protein>
    <submittedName>
        <fullName evidence="1">Uncharacterized protein</fullName>
    </submittedName>
</protein>
<accession>A0A926VAB5</accession>
<evidence type="ECO:0000313" key="2">
    <source>
        <dbReference type="Proteomes" id="UP000641646"/>
    </source>
</evidence>
<proteinExistence type="predicted"/>
<dbReference type="Proteomes" id="UP000641646">
    <property type="component" value="Unassembled WGS sequence"/>
</dbReference>
<dbReference type="EMBL" id="JACJPW010000005">
    <property type="protein sequence ID" value="MBD2180163.1"/>
    <property type="molecule type" value="Genomic_DNA"/>
</dbReference>
<name>A0A926VAB5_9CYAN</name>
<sequence length="204" mass="22880">MAYSNFSLANVKQTFDLTIEENQNLFSEVDAVEPSDILRIILQEYIPLATAINTEKARSELLISQVLADVRRQLNYRVSLFSGTDFNVDEKLGLNGYCDFIISCSPEQYFITAPVITIAEAKNENITGGLGQCVASMVGAQLFNQRANNEIKTIYGTVTTGTVWKFLKLEDRTLFIDKIEYYVKEIDKILGILLESIKANLTAD</sequence>
<organism evidence="1 2">
    <name type="scientific">Aerosakkonema funiforme FACHB-1375</name>
    <dbReference type="NCBI Taxonomy" id="2949571"/>
    <lineage>
        <taxon>Bacteria</taxon>
        <taxon>Bacillati</taxon>
        <taxon>Cyanobacteriota</taxon>
        <taxon>Cyanophyceae</taxon>
        <taxon>Oscillatoriophycideae</taxon>
        <taxon>Aerosakkonematales</taxon>
        <taxon>Aerosakkonemataceae</taxon>
        <taxon>Aerosakkonema</taxon>
    </lineage>
</organism>
<gene>
    <name evidence="1" type="ORF">H6G03_03365</name>
</gene>
<dbReference type="RefSeq" id="WP_190462069.1">
    <property type="nucleotide sequence ID" value="NZ_JACJPW010000005.1"/>
</dbReference>
<dbReference type="AlphaFoldDB" id="A0A926VAB5"/>
<reference evidence="1" key="1">
    <citation type="journal article" date="2015" name="ISME J.">
        <title>Draft Genome Sequence of Streptomyces incarnatus NRRL8089, which Produces the Nucleoside Antibiotic Sinefungin.</title>
        <authorList>
            <person name="Oshima K."/>
            <person name="Hattori M."/>
            <person name="Shimizu H."/>
            <person name="Fukuda K."/>
            <person name="Nemoto M."/>
            <person name="Inagaki K."/>
            <person name="Tamura T."/>
        </authorList>
    </citation>
    <scope>NUCLEOTIDE SEQUENCE</scope>
    <source>
        <strain evidence="1">FACHB-1375</strain>
    </source>
</reference>
<keyword evidence="2" id="KW-1185">Reference proteome</keyword>
<reference evidence="1" key="2">
    <citation type="submission" date="2020-08" db="EMBL/GenBank/DDBJ databases">
        <authorList>
            <person name="Chen M."/>
            <person name="Teng W."/>
            <person name="Zhao L."/>
            <person name="Hu C."/>
            <person name="Zhou Y."/>
            <person name="Han B."/>
            <person name="Song L."/>
            <person name="Shu W."/>
        </authorList>
    </citation>
    <scope>NUCLEOTIDE SEQUENCE</scope>
    <source>
        <strain evidence="1">FACHB-1375</strain>
    </source>
</reference>
<comment type="caution">
    <text evidence="1">The sequence shown here is derived from an EMBL/GenBank/DDBJ whole genome shotgun (WGS) entry which is preliminary data.</text>
</comment>